<evidence type="ECO:0000259" key="12">
    <source>
        <dbReference type="Pfam" id="PF07993"/>
    </source>
</evidence>
<evidence type="ECO:0000256" key="9">
    <source>
        <dbReference type="ARBA" id="ARBA00052530"/>
    </source>
</evidence>
<evidence type="ECO:0000313" key="13">
    <source>
        <dbReference type="EMBL" id="KAK4878652.1"/>
    </source>
</evidence>
<gene>
    <name evidence="13" type="ORF">RN001_011158</name>
</gene>
<dbReference type="FunFam" id="3.40.50.720:FF:000143">
    <property type="entry name" value="Fatty acyl-CoA reductase"/>
    <property type="match status" value="1"/>
</dbReference>
<evidence type="ECO:0000259" key="11">
    <source>
        <dbReference type="Pfam" id="PF03015"/>
    </source>
</evidence>
<dbReference type="CDD" id="cd05236">
    <property type="entry name" value="FAR-N_SDR_e"/>
    <property type="match status" value="1"/>
</dbReference>
<dbReference type="GO" id="GO:0005777">
    <property type="term" value="C:peroxisome"/>
    <property type="evidence" value="ECO:0007669"/>
    <property type="project" value="TreeGrafter"/>
</dbReference>
<comment type="function">
    <text evidence="10">Catalyzes the reduction of fatty acyl-CoA to fatty alcohols.</text>
</comment>
<proteinExistence type="inferred from homology"/>
<evidence type="ECO:0000256" key="10">
    <source>
        <dbReference type="RuleBase" id="RU363097"/>
    </source>
</evidence>
<dbReference type="Gene3D" id="3.40.50.720">
    <property type="entry name" value="NAD(P)-binding Rossmann-like Domain"/>
    <property type="match status" value="1"/>
</dbReference>
<dbReference type="InterPro" id="IPR036291">
    <property type="entry name" value="NAD(P)-bd_dom_sf"/>
</dbReference>
<comment type="catalytic activity">
    <reaction evidence="9 10">
        <text>a long-chain fatty acyl-CoA + 2 NADPH + 2 H(+) = a long-chain primary fatty alcohol + 2 NADP(+) + CoA</text>
        <dbReference type="Rhea" id="RHEA:52716"/>
        <dbReference type="ChEBI" id="CHEBI:15378"/>
        <dbReference type="ChEBI" id="CHEBI:57287"/>
        <dbReference type="ChEBI" id="CHEBI:57783"/>
        <dbReference type="ChEBI" id="CHEBI:58349"/>
        <dbReference type="ChEBI" id="CHEBI:77396"/>
        <dbReference type="ChEBI" id="CHEBI:83139"/>
        <dbReference type="EC" id="1.2.1.84"/>
    </reaction>
</comment>
<organism evidence="13 14">
    <name type="scientific">Aquatica leii</name>
    <dbReference type="NCBI Taxonomy" id="1421715"/>
    <lineage>
        <taxon>Eukaryota</taxon>
        <taxon>Metazoa</taxon>
        <taxon>Ecdysozoa</taxon>
        <taxon>Arthropoda</taxon>
        <taxon>Hexapoda</taxon>
        <taxon>Insecta</taxon>
        <taxon>Pterygota</taxon>
        <taxon>Neoptera</taxon>
        <taxon>Endopterygota</taxon>
        <taxon>Coleoptera</taxon>
        <taxon>Polyphaga</taxon>
        <taxon>Elateriformia</taxon>
        <taxon>Elateroidea</taxon>
        <taxon>Lampyridae</taxon>
        <taxon>Luciolinae</taxon>
        <taxon>Aquatica</taxon>
    </lineage>
</organism>
<evidence type="ECO:0000256" key="6">
    <source>
        <dbReference type="ARBA" id="ARBA00022989"/>
    </source>
</evidence>
<comment type="caution">
    <text evidence="13">The sequence shown here is derived from an EMBL/GenBank/DDBJ whole genome shotgun (WGS) entry which is preliminary data.</text>
</comment>
<dbReference type="AlphaFoldDB" id="A0AAN7P7J6"/>
<dbReference type="Proteomes" id="UP001353858">
    <property type="component" value="Unassembled WGS sequence"/>
</dbReference>
<keyword evidence="6 10" id="KW-1133">Transmembrane helix</keyword>
<dbReference type="GO" id="GO:0102965">
    <property type="term" value="F:alcohol-forming long-chain fatty acyl-CoA reductase activity"/>
    <property type="evidence" value="ECO:0007669"/>
    <property type="project" value="UniProtKB-EC"/>
</dbReference>
<dbReference type="Pfam" id="PF03015">
    <property type="entry name" value="Sterile"/>
    <property type="match status" value="1"/>
</dbReference>
<evidence type="ECO:0000256" key="8">
    <source>
        <dbReference type="ARBA" id="ARBA00023136"/>
    </source>
</evidence>
<evidence type="ECO:0000313" key="14">
    <source>
        <dbReference type="Proteomes" id="UP001353858"/>
    </source>
</evidence>
<dbReference type="InterPro" id="IPR026055">
    <property type="entry name" value="FAR"/>
</dbReference>
<evidence type="ECO:0000256" key="2">
    <source>
        <dbReference type="ARBA" id="ARBA00005928"/>
    </source>
</evidence>
<dbReference type="EMBL" id="JARPUR010000004">
    <property type="protein sequence ID" value="KAK4878652.1"/>
    <property type="molecule type" value="Genomic_DNA"/>
</dbReference>
<keyword evidence="10" id="KW-0560">Oxidoreductase</keyword>
<reference evidence="14" key="1">
    <citation type="submission" date="2023-01" db="EMBL/GenBank/DDBJ databases">
        <title>Key to firefly adult light organ development and bioluminescence: homeobox transcription factors regulate luciferase expression and transportation to peroxisome.</title>
        <authorList>
            <person name="Fu X."/>
        </authorList>
    </citation>
    <scope>NUCLEOTIDE SEQUENCE [LARGE SCALE GENOMIC DNA]</scope>
</reference>
<evidence type="ECO:0000256" key="4">
    <source>
        <dbReference type="ARBA" id="ARBA00022692"/>
    </source>
</evidence>
<dbReference type="GO" id="GO:0080019">
    <property type="term" value="F:alcohol-forming very long-chain fatty acyl-CoA reductase activity"/>
    <property type="evidence" value="ECO:0007669"/>
    <property type="project" value="InterPro"/>
</dbReference>
<evidence type="ECO:0000256" key="5">
    <source>
        <dbReference type="ARBA" id="ARBA00022857"/>
    </source>
</evidence>
<dbReference type="PANTHER" id="PTHR11011">
    <property type="entry name" value="MALE STERILITY PROTEIN 2-RELATED"/>
    <property type="match status" value="1"/>
</dbReference>
<comment type="similarity">
    <text evidence="2 10">Belongs to the fatty acyl-CoA reductase family.</text>
</comment>
<feature type="domain" description="Fatty acyl-CoA reductase C-terminal" evidence="11">
    <location>
        <begin position="364"/>
        <end position="456"/>
    </location>
</feature>
<evidence type="ECO:0000256" key="1">
    <source>
        <dbReference type="ARBA" id="ARBA00004141"/>
    </source>
</evidence>
<dbReference type="Pfam" id="PF07993">
    <property type="entry name" value="NAD_binding_4"/>
    <property type="match status" value="1"/>
</dbReference>
<dbReference type="PANTHER" id="PTHR11011:SF118">
    <property type="entry name" value="FATTY ACYL-COA REDUCTASE"/>
    <property type="match status" value="1"/>
</dbReference>
<keyword evidence="4 10" id="KW-0812">Transmembrane</keyword>
<sequence length="504" mass="57948">MPEIILPTIPEWFCDQHVLVTGATGFMGKVLVEKLLRCCSGVSKIYLLIRQKRGRNAQQRLEDFINTPVFDKLRDTSKGKRLFNKLCCVSGDLTQDCLYLSNDDIKMLQTNVTVVFHLAANVRFDQSLKTALNMNTRGTLQVLDLASTFQRLKVFVHVSTSYCQCDEVVLEEKVYPAPHRPRKVLDFAAWMNEDILNDVTKKLLNNSPNTYAYTKCLTEELVSEYTKKFPVAIVRPSIVIASWKEPMPGWIDNLNGPTGLLVGAGKGVIRSMHCEPSYEADIIPVDICVNTILVTSWKLGTAPKSNEVLVVNATVPEENTVTWGEALSLGRKHFYDNPFSVCLWYPDGSIKSNYFLHMISVIFLHMLPAYLIDFCLFLTRGKPFLVRTQKRISNGLEVLQYYTTRKWKFCNNRIKDIMNDLSEDDAAIFYTDMKSLNWNNYLLSYVLGARKYCVHEEPSTLPYARKFLRRLYYLDVTKNVILGVLFLWFTYKFLLVLLEKIDLY</sequence>
<protein>
    <recommendedName>
        <fullName evidence="10">Fatty acyl-CoA reductase</fullName>
        <ecNumber evidence="10">1.2.1.84</ecNumber>
    </recommendedName>
</protein>
<keyword evidence="7 10" id="KW-0443">Lipid metabolism</keyword>
<keyword evidence="5 10" id="KW-0521">NADP</keyword>
<comment type="subcellular location">
    <subcellularLocation>
        <location evidence="1">Membrane</location>
        <topology evidence="1">Multi-pass membrane protein</topology>
    </subcellularLocation>
</comment>
<keyword evidence="3 10" id="KW-0444">Lipid biosynthesis</keyword>
<evidence type="ECO:0000256" key="7">
    <source>
        <dbReference type="ARBA" id="ARBA00023098"/>
    </source>
</evidence>
<dbReference type="CDD" id="cd09071">
    <property type="entry name" value="FAR_C"/>
    <property type="match status" value="1"/>
</dbReference>
<dbReference type="EC" id="1.2.1.84" evidence="10"/>
<dbReference type="GO" id="GO:0035336">
    <property type="term" value="P:long-chain fatty-acyl-CoA metabolic process"/>
    <property type="evidence" value="ECO:0007669"/>
    <property type="project" value="TreeGrafter"/>
</dbReference>
<accession>A0AAN7P7J6</accession>
<keyword evidence="14" id="KW-1185">Reference proteome</keyword>
<feature type="transmembrane region" description="Helical" evidence="10">
    <location>
        <begin position="354"/>
        <end position="378"/>
    </location>
</feature>
<feature type="transmembrane region" description="Helical" evidence="10">
    <location>
        <begin position="479"/>
        <end position="498"/>
    </location>
</feature>
<feature type="domain" description="Thioester reductase (TE)" evidence="12">
    <location>
        <begin position="20"/>
        <end position="292"/>
    </location>
</feature>
<dbReference type="InterPro" id="IPR013120">
    <property type="entry name" value="FAR_NAD-bd"/>
</dbReference>
<evidence type="ECO:0000256" key="3">
    <source>
        <dbReference type="ARBA" id="ARBA00022516"/>
    </source>
</evidence>
<dbReference type="InterPro" id="IPR033640">
    <property type="entry name" value="FAR_C"/>
</dbReference>
<dbReference type="SUPFAM" id="SSF51735">
    <property type="entry name" value="NAD(P)-binding Rossmann-fold domains"/>
    <property type="match status" value="1"/>
</dbReference>
<name>A0AAN7P7J6_9COLE</name>
<dbReference type="GO" id="GO:0016020">
    <property type="term" value="C:membrane"/>
    <property type="evidence" value="ECO:0007669"/>
    <property type="project" value="UniProtKB-SubCell"/>
</dbReference>
<keyword evidence="8 10" id="KW-0472">Membrane</keyword>